<dbReference type="Gene3D" id="1.10.3730.20">
    <property type="match status" value="1"/>
</dbReference>
<keyword evidence="8" id="KW-0732">Signal</keyword>
<keyword evidence="3 7" id="KW-0813">Transport</keyword>
<evidence type="ECO:0000313" key="10">
    <source>
        <dbReference type="RefSeq" id="XP_010942637.1"/>
    </source>
</evidence>
<feature type="transmembrane region" description="Helical" evidence="7">
    <location>
        <begin position="183"/>
        <end position="204"/>
    </location>
</feature>
<evidence type="ECO:0000256" key="5">
    <source>
        <dbReference type="ARBA" id="ARBA00022989"/>
    </source>
</evidence>
<dbReference type="PANTHER" id="PTHR31376">
    <property type="entry name" value="OS09G0467300 PROTEIN-RELATED"/>
    <property type="match status" value="1"/>
</dbReference>
<comment type="subcellular location">
    <subcellularLocation>
        <location evidence="1 7">Membrane</location>
        <topology evidence="1 7">Multi-pass membrane protein</topology>
    </subcellularLocation>
</comment>
<gene>
    <name evidence="10" type="primary">LOC105060566</name>
</gene>
<dbReference type="SUPFAM" id="SSF103481">
    <property type="entry name" value="Multidrug resistance efflux transporter EmrE"/>
    <property type="match status" value="1"/>
</dbReference>
<feature type="transmembrane region" description="Helical" evidence="7">
    <location>
        <begin position="239"/>
        <end position="259"/>
    </location>
</feature>
<feature type="transmembrane region" description="Helical" evidence="7">
    <location>
        <begin position="405"/>
        <end position="423"/>
    </location>
</feature>
<evidence type="ECO:0000256" key="8">
    <source>
        <dbReference type="SAM" id="SignalP"/>
    </source>
</evidence>
<feature type="transmembrane region" description="Helical" evidence="7">
    <location>
        <begin position="108"/>
        <end position="131"/>
    </location>
</feature>
<feature type="transmembrane region" description="Helical" evidence="7">
    <location>
        <begin position="378"/>
        <end position="399"/>
    </location>
</feature>
<dbReference type="GO" id="GO:0005345">
    <property type="term" value="F:purine nucleobase transmembrane transporter activity"/>
    <property type="evidence" value="ECO:0007669"/>
    <property type="project" value="UniProtKB-UniRule"/>
</dbReference>
<dbReference type="AlphaFoldDB" id="A0A6I9SN55"/>
<dbReference type="Proteomes" id="UP000504607">
    <property type="component" value="Unplaced"/>
</dbReference>
<dbReference type="GO" id="GO:0015211">
    <property type="term" value="F:purine nucleoside transmembrane transporter activity"/>
    <property type="evidence" value="ECO:0007669"/>
    <property type="project" value="UniProtKB-UniRule"/>
</dbReference>
<dbReference type="FunCoup" id="A0A6I9SN55">
    <property type="interactions" value="10"/>
</dbReference>
<keyword evidence="9" id="KW-1185">Reference proteome</keyword>
<dbReference type="KEGG" id="egu:105060566"/>
<name>A0A6I9SN55_ELAGV</name>
<reference evidence="10" key="1">
    <citation type="submission" date="2025-08" db="UniProtKB">
        <authorList>
            <consortium name="RefSeq"/>
        </authorList>
    </citation>
    <scope>IDENTIFICATION</scope>
</reference>
<dbReference type="PANTHER" id="PTHR31376:SF105">
    <property type="entry name" value="PURINE PERMEASE-RELATED"/>
    <property type="match status" value="1"/>
</dbReference>
<feature type="transmembrane region" description="Helical" evidence="7">
    <location>
        <begin position="143"/>
        <end position="162"/>
    </location>
</feature>
<keyword evidence="4 7" id="KW-0812">Transmembrane</keyword>
<evidence type="ECO:0000256" key="2">
    <source>
        <dbReference type="ARBA" id="ARBA00006213"/>
    </source>
</evidence>
<dbReference type="InterPro" id="IPR037185">
    <property type="entry name" value="EmrE-like"/>
</dbReference>
<dbReference type="InterPro" id="IPR030182">
    <property type="entry name" value="PUP_plant"/>
</dbReference>
<evidence type="ECO:0000256" key="7">
    <source>
        <dbReference type="RuleBase" id="RU368015"/>
    </source>
</evidence>
<accession>A0A6I9SN55</accession>
<evidence type="ECO:0000256" key="6">
    <source>
        <dbReference type="ARBA" id="ARBA00023136"/>
    </source>
</evidence>
<evidence type="ECO:0000256" key="3">
    <source>
        <dbReference type="ARBA" id="ARBA00022448"/>
    </source>
</evidence>
<evidence type="ECO:0000256" key="4">
    <source>
        <dbReference type="ARBA" id="ARBA00022692"/>
    </source>
</evidence>
<feature type="chain" id="PRO_5026726899" description="Probable purine permease" evidence="8">
    <location>
        <begin position="21"/>
        <end position="448"/>
    </location>
</feature>
<feature type="transmembrane region" description="Helical" evidence="7">
    <location>
        <begin position="350"/>
        <end position="373"/>
    </location>
</feature>
<evidence type="ECO:0000256" key="1">
    <source>
        <dbReference type="ARBA" id="ARBA00004141"/>
    </source>
</evidence>
<dbReference type="GO" id="GO:0016020">
    <property type="term" value="C:membrane"/>
    <property type="evidence" value="ECO:0007669"/>
    <property type="project" value="UniProtKB-SubCell"/>
</dbReference>
<feature type="transmembrane region" description="Helical" evidence="7">
    <location>
        <begin position="271"/>
        <end position="292"/>
    </location>
</feature>
<keyword evidence="6 7" id="KW-0472">Membrane</keyword>
<dbReference type="InParanoid" id="A0A6I9SN55"/>
<comment type="similarity">
    <text evidence="2 7">Belongs to the purine permeases (TC 2.A.7.14) family.</text>
</comment>
<proteinExistence type="inferred from homology"/>
<keyword evidence="5 7" id="KW-1133">Transmembrane helix</keyword>
<feature type="signal peptide" evidence="8">
    <location>
        <begin position="1"/>
        <end position="20"/>
    </location>
</feature>
<dbReference type="GeneID" id="105060566"/>
<feature type="transmembrane region" description="Helical" evidence="7">
    <location>
        <begin position="313"/>
        <end position="330"/>
    </location>
</feature>
<protein>
    <recommendedName>
        <fullName evidence="7">Probable purine permease</fullName>
    </recommendedName>
</protein>
<evidence type="ECO:0000313" key="9">
    <source>
        <dbReference type="Proteomes" id="UP000504607"/>
    </source>
</evidence>
<feature type="transmembrane region" description="Helical" evidence="7">
    <location>
        <begin position="210"/>
        <end position="232"/>
    </location>
</feature>
<dbReference type="Pfam" id="PF16913">
    <property type="entry name" value="PUNUT"/>
    <property type="match status" value="1"/>
</dbReference>
<sequence>MRSLSLSLALKVFIASRIICSFFEIKWETKRKEALVHGVEIILDPKQQLQIFWLRCRNREGIYNDRKPLRRTEYHSQLQGRTGMMDAEGQQSHHPKDPQMSKALKRALVVLNCLLLFVGDTGGPLLSRLYFRHGGHRQWLASWLETGGWPLILLPLFISYLYRRRLASDHHHPTKLFFLTPRLFLACAVLGLLTGTDDFLYAYGLSFLPVSTSAILISTQLAFTAFFAFLIVKQKFTPYSINSIALLSVGAVILGLHTSSDRPDNVSQGQYLMGFFLTLGTAALYGLVLPLVELTYRKASQVITYTLVMEMQLVMGFFATAFCTIGMLVNKDFEAIQREARQYGLGEVKYYVVLVWCAILWQCFFLGTVGVIFCVNTLLAGIIIAVLIPVIELFGAIFLHEKFTSEKGVSLALCLWGLASYSYGEYRENKKKKEAALKAQTTGLTRGG</sequence>
<dbReference type="OrthoDB" id="1865379at2759"/>
<organism evidence="9 10">
    <name type="scientific">Elaeis guineensis var. tenera</name>
    <name type="common">Oil palm</name>
    <dbReference type="NCBI Taxonomy" id="51953"/>
    <lineage>
        <taxon>Eukaryota</taxon>
        <taxon>Viridiplantae</taxon>
        <taxon>Streptophyta</taxon>
        <taxon>Embryophyta</taxon>
        <taxon>Tracheophyta</taxon>
        <taxon>Spermatophyta</taxon>
        <taxon>Magnoliopsida</taxon>
        <taxon>Liliopsida</taxon>
        <taxon>Arecaceae</taxon>
        <taxon>Arecoideae</taxon>
        <taxon>Cocoseae</taxon>
        <taxon>Elaeidinae</taxon>
        <taxon>Elaeis</taxon>
    </lineage>
</organism>
<dbReference type="RefSeq" id="XP_010942637.1">
    <property type="nucleotide sequence ID" value="XM_010944335.2"/>
</dbReference>